<protein>
    <submittedName>
        <fullName evidence="2">Uncharacterized protein</fullName>
    </submittedName>
</protein>
<keyword evidence="1" id="KW-1133">Transmembrane helix</keyword>
<keyword evidence="1" id="KW-0812">Transmembrane</keyword>
<feature type="transmembrane region" description="Helical" evidence="1">
    <location>
        <begin position="34"/>
        <end position="53"/>
    </location>
</feature>
<proteinExistence type="predicted"/>
<keyword evidence="1" id="KW-0472">Membrane</keyword>
<dbReference type="RefSeq" id="WP_212818130.1">
    <property type="nucleotide sequence ID" value="NZ_AP023359.1"/>
</dbReference>
<evidence type="ECO:0000313" key="2">
    <source>
        <dbReference type="EMBL" id="BCJ68973.1"/>
    </source>
</evidence>
<gene>
    <name evidence="2" type="ORF">Prubr_59940</name>
</gene>
<keyword evidence="3" id="KW-1185">Reference proteome</keyword>
<dbReference type="AlphaFoldDB" id="A0A810NBQ1"/>
<evidence type="ECO:0000256" key="1">
    <source>
        <dbReference type="SAM" id="Phobius"/>
    </source>
</evidence>
<evidence type="ECO:0000313" key="3">
    <source>
        <dbReference type="Proteomes" id="UP000680866"/>
    </source>
</evidence>
<accession>A0A810NBQ1</accession>
<organism evidence="2 3">
    <name type="scientific">Polymorphospora rubra</name>
    <dbReference type="NCBI Taxonomy" id="338584"/>
    <lineage>
        <taxon>Bacteria</taxon>
        <taxon>Bacillati</taxon>
        <taxon>Actinomycetota</taxon>
        <taxon>Actinomycetes</taxon>
        <taxon>Micromonosporales</taxon>
        <taxon>Micromonosporaceae</taxon>
        <taxon>Polymorphospora</taxon>
    </lineage>
</organism>
<dbReference type="EMBL" id="AP023359">
    <property type="protein sequence ID" value="BCJ68973.1"/>
    <property type="molecule type" value="Genomic_DNA"/>
</dbReference>
<name>A0A810NBQ1_9ACTN</name>
<dbReference type="KEGG" id="pry:Prubr_59940"/>
<feature type="transmembrane region" description="Helical" evidence="1">
    <location>
        <begin position="12"/>
        <end position="28"/>
    </location>
</feature>
<reference evidence="2" key="1">
    <citation type="submission" date="2020-08" db="EMBL/GenBank/DDBJ databases">
        <title>Whole genome shotgun sequence of Polymorphospora rubra NBRC 101157.</title>
        <authorList>
            <person name="Komaki H."/>
            <person name="Tamura T."/>
        </authorList>
    </citation>
    <scope>NUCLEOTIDE SEQUENCE</scope>
    <source>
        <strain evidence="2">NBRC 101157</strain>
    </source>
</reference>
<sequence>MPRSRLTSPAGLLSIVLGLALIVVGFFLSGTLQIVTIAGGIGILVGLGVQAVTSRKREPIG</sequence>
<dbReference type="Proteomes" id="UP000680866">
    <property type="component" value="Chromosome"/>
</dbReference>